<accession>A0AA39KCJ8</accession>
<dbReference type="PANTHER" id="PTHR43000">
    <property type="entry name" value="DTDP-D-GLUCOSE 4,6-DEHYDRATASE-RELATED"/>
    <property type="match status" value="1"/>
</dbReference>
<dbReference type="AlphaFoldDB" id="A0AA39KCJ8"/>
<dbReference type="GO" id="GO:0016616">
    <property type="term" value="F:oxidoreductase activity, acting on the CH-OH group of donors, NAD or NADP as acceptor"/>
    <property type="evidence" value="ECO:0007669"/>
    <property type="project" value="InterPro"/>
</dbReference>
<protein>
    <submittedName>
        <fullName evidence="2">NAD(P) dependent steroid dehydrogenase-like protein</fullName>
    </submittedName>
</protein>
<proteinExistence type="predicted"/>
<dbReference type="Proteomes" id="UP001175211">
    <property type="component" value="Unassembled WGS sequence"/>
</dbReference>
<dbReference type="RefSeq" id="XP_060330905.1">
    <property type="nucleotide sequence ID" value="XM_060479216.1"/>
</dbReference>
<dbReference type="InterPro" id="IPR002225">
    <property type="entry name" value="3Beta_OHSteriod_DH/Estase"/>
</dbReference>
<dbReference type="GO" id="GO:0006694">
    <property type="term" value="P:steroid biosynthetic process"/>
    <property type="evidence" value="ECO:0007669"/>
    <property type="project" value="InterPro"/>
</dbReference>
<dbReference type="InterPro" id="IPR036291">
    <property type="entry name" value="NAD(P)-bd_dom_sf"/>
</dbReference>
<dbReference type="Gene3D" id="3.40.50.720">
    <property type="entry name" value="NAD(P)-binding Rossmann-like Domain"/>
    <property type="match status" value="1"/>
</dbReference>
<gene>
    <name evidence="2" type="ORF">EV420DRAFT_1681105</name>
</gene>
<organism evidence="2 3">
    <name type="scientific">Armillaria tabescens</name>
    <name type="common">Ringless honey mushroom</name>
    <name type="synonym">Agaricus tabescens</name>
    <dbReference type="NCBI Taxonomy" id="1929756"/>
    <lineage>
        <taxon>Eukaryota</taxon>
        <taxon>Fungi</taxon>
        <taxon>Dikarya</taxon>
        <taxon>Basidiomycota</taxon>
        <taxon>Agaricomycotina</taxon>
        <taxon>Agaricomycetes</taxon>
        <taxon>Agaricomycetidae</taxon>
        <taxon>Agaricales</taxon>
        <taxon>Marasmiineae</taxon>
        <taxon>Physalacriaceae</taxon>
        <taxon>Desarmillaria</taxon>
    </lineage>
</organism>
<evidence type="ECO:0000259" key="1">
    <source>
        <dbReference type="Pfam" id="PF01073"/>
    </source>
</evidence>
<dbReference type="GeneID" id="85362764"/>
<feature type="domain" description="3-beta hydroxysteroid dehydrogenase/isomerase" evidence="1">
    <location>
        <begin position="1"/>
        <end position="245"/>
    </location>
</feature>
<comment type="caution">
    <text evidence="2">The sequence shown here is derived from an EMBL/GenBank/DDBJ whole genome shotgun (WGS) entry which is preliminary data.</text>
</comment>
<dbReference type="EMBL" id="JAUEPS010000017">
    <property type="protein sequence ID" value="KAK0458635.1"/>
    <property type="molecule type" value="Genomic_DNA"/>
</dbReference>
<dbReference type="Pfam" id="PF01073">
    <property type="entry name" value="3Beta_HSD"/>
    <property type="match status" value="1"/>
</dbReference>
<dbReference type="SUPFAM" id="SSF51735">
    <property type="entry name" value="NAD(P)-binding Rossmann-fold domains"/>
    <property type="match status" value="1"/>
</dbReference>
<sequence length="245" mass="26766">MVIGGSGFLGSHIVGMLKAHGDVTVGVLDLVQPSASESVKGVEYFIGDITDETHLTEVLKQVCPAVVYHTASPIHGLSPDVYFRVNEEGTHVVVSSCRAAGIKRIMYTSSTGVVWMGADFARVKEDDVPVPSKGYDAYHHTKALGEKIILNMNDIDGMKVVVLRPCGMTGERDKQLMWRVAKLYEDGQQNVQIGDNTNLVDYLYTGNAVQVHILAADCLLEKPDTVAGQIFFIINGQPMPLWTFN</sequence>
<name>A0AA39KCJ8_ARMTA</name>
<reference evidence="2" key="1">
    <citation type="submission" date="2023-06" db="EMBL/GenBank/DDBJ databases">
        <authorList>
            <consortium name="Lawrence Berkeley National Laboratory"/>
            <person name="Ahrendt S."/>
            <person name="Sahu N."/>
            <person name="Indic B."/>
            <person name="Wong-Bajracharya J."/>
            <person name="Merenyi Z."/>
            <person name="Ke H.-M."/>
            <person name="Monk M."/>
            <person name="Kocsube S."/>
            <person name="Drula E."/>
            <person name="Lipzen A."/>
            <person name="Balint B."/>
            <person name="Henrissat B."/>
            <person name="Andreopoulos B."/>
            <person name="Martin F.M."/>
            <person name="Harder C.B."/>
            <person name="Rigling D."/>
            <person name="Ford K.L."/>
            <person name="Foster G.D."/>
            <person name="Pangilinan J."/>
            <person name="Papanicolaou A."/>
            <person name="Barry K."/>
            <person name="LaButti K."/>
            <person name="Viragh M."/>
            <person name="Koriabine M."/>
            <person name="Yan M."/>
            <person name="Riley R."/>
            <person name="Champramary S."/>
            <person name="Plett K.L."/>
            <person name="Tsai I.J."/>
            <person name="Slot J."/>
            <person name="Sipos G."/>
            <person name="Plett J."/>
            <person name="Nagy L.G."/>
            <person name="Grigoriev I.V."/>
        </authorList>
    </citation>
    <scope>NUCLEOTIDE SEQUENCE</scope>
    <source>
        <strain evidence="2">CCBAS 213</strain>
    </source>
</reference>
<keyword evidence="3" id="KW-1185">Reference proteome</keyword>
<evidence type="ECO:0000313" key="3">
    <source>
        <dbReference type="Proteomes" id="UP001175211"/>
    </source>
</evidence>
<evidence type="ECO:0000313" key="2">
    <source>
        <dbReference type="EMBL" id="KAK0458635.1"/>
    </source>
</evidence>